<comment type="caution">
    <text evidence="2">The sequence shown here is derived from an EMBL/GenBank/DDBJ whole genome shotgun (WGS) entry which is preliminary data.</text>
</comment>
<dbReference type="Pfam" id="PF13453">
    <property type="entry name" value="Zn_ribbon_TFIIB"/>
    <property type="match status" value="2"/>
</dbReference>
<name>A0ABU4RZ39_9GAMM</name>
<sequence>MEVILLPSLKRGRNKYPMMCPNCTERLTPTDASGIQTYTCKYCNGIWVPERSLAALLKKEGESITSHDLALKAKEEKDGSRSCATCPSIKLKVIETHKIEIDVCTRCFGLFFDQNEINNILPDSYKPQSSSGSVGQYMATEGVFWVIIAFFTGTG</sequence>
<keyword evidence="3" id="KW-1185">Reference proteome</keyword>
<dbReference type="RefSeq" id="WP_302723723.1">
    <property type="nucleotide sequence ID" value="NZ_JAULRU010000692.1"/>
</dbReference>
<reference evidence="2 3" key="1">
    <citation type="submission" date="2023-11" db="EMBL/GenBank/DDBJ databases">
        <title>Gilvimarinus fulvus sp. nov., isolated from the surface of Kelp.</title>
        <authorList>
            <person name="Sun Y.Y."/>
            <person name="Gong Y."/>
            <person name="Du Z.J."/>
        </authorList>
    </citation>
    <scope>NUCLEOTIDE SEQUENCE [LARGE SCALE GENOMIC DNA]</scope>
    <source>
        <strain evidence="2 3">SDUM040013</strain>
    </source>
</reference>
<proteinExistence type="predicted"/>
<dbReference type="Proteomes" id="UP001273505">
    <property type="component" value="Unassembled WGS sequence"/>
</dbReference>
<protein>
    <submittedName>
        <fullName evidence="2">Zf-TFIIB domain-containing protein</fullName>
    </submittedName>
</protein>
<accession>A0ABU4RZ39</accession>
<dbReference type="InterPro" id="IPR027392">
    <property type="entry name" value="TF_Znf"/>
</dbReference>
<evidence type="ECO:0000313" key="3">
    <source>
        <dbReference type="Proteomes" id="UP001273505"/>
    </source>
</evidence>
<organism evidence="2 3">
    <name type="scientific">Gilvimarinus gilvus</name>
    <dbReference type="NCBI Taxonomy" id="3058038"/>
    <lineage>
        <taxon>Bacteria</taxon>
        <taxon>Pseudomonadati</taxon>
        <taxon>Pseudomonadota</taxon>
        <taxon>Gammaproteobacteria</taxon>
        <taxon>Cellvibrionales</taxon>
        <taxon>Cellvibrionaceae</taxon>
        <taxon>Gilvimarinus</taxon>
    </lineage>
</organism>
<gene>
    <name evidence="2" type="ORF">SCD92_12500</name>
</gene>
<feature type="domain" description="Transcription factor zinc-finger" evidence="1">
    <location>
        <begin position="19"/>
        <end position="57"/>
    </location>
</feature>
<evidence type="ECO:0000313" key="2">
    <source>
        <dbReference type="EMBL" id="MDX6850185.1"/>
    </source>
</evidence>
<evidence type="ECO:0000259" key="1">
    <source>
        <dbReference type="Pfam" id="PF13453"/>
    </source>
</evidence>
<feature type="domain" description="Transcription factor zinc-finger" evidence="1">
    <location>
        <begin position="83"/>
        <end position="121"/>
    </location>
</feature>
<dbReference type="EMBL" id="JAXAFO010000020">
    <property type="protein sequence ID" value="MDX6850185.1"/>
    <property type="molecule type" value="Genomic_DNA"/>
</dbReference>